<dbReference type="AlphaFoldDB" id="A0AAV2RCM5"/>
<dbReference type="GO" id="GO:0031012">
    <property type="term" value="C:extracellular matrix"/>
    <property type="evidence" value="ECO:0007669"/>
    <property type="project" value="TreeGrafter"/>
</dbReference>
<proteinExistence type="predicted"/>
<protein>
    <submittedName>
        <fullName evidence="1">Uncharacterized protein</fullName>
    </submittedName>
</protein>
<keyword evidence="2" id="KW-1185">Reference proteome</keyword>
<evidence type="ECO:0000313" key="1">
    <source>
        <dbReference type="EMBL" id="CAL4121239.1"/>
    </source>
</evidence>
<dbReference type="Proteomes" id="UP001497623">
    <property type="component" value="Unassembled WGS sequence"/>
</dbReference>
<comment type="caution">
    <text evidence="1">The sequence shown here is derived from an EMBL/GenBank/DDBJ whole genome shotgun (WGS) entry which is preliminary data.</text>
</comment>
<dbReference type="GO" id="GO:0005615">
    <property type="term" value="C:extracellular space"/>
    <property type="evidence" value="ECO:0007669"/>
    <property type="project" value="TreeGrafter"/>
</dbReference>
<dbReference type="EMBL" id="CAXKWB010018836">
    <property type="protein sequence ID" value="CAL4121239.1"/>
    <property type="molecule type" value="Genomic_DNA"/>
</dbReference>
<name>A0AAV2RCM5_MEGNR</name>
<dbReference type="PANTHER" id="PTHR46145">
    <property type="entry name" value="HEPARANASE"/>
    <property type="match status" value="1"/>
</dbReference>
<evidence type="ECO:0000313" key="2">
    <source>
        <dbReference type="Proteomes" id="UP001497623"/>
    </source>
</evidence>
<gene>
    <name evidence="1" type="ORF">MNOR_LOCUS22410</name>
</gene>
<reference evidence="1 2" key="1">
    <citation type="submission" date="2024-05" db="EMBL/GenBank/DDBJ databases">
        <authorList>
            <person name="Wallberg A."/>
        </authorList>
    </citation>
    <scope>NUCLEOTIDE SEQUENCE [LARGE SCALE GENOMIC DNA]</scope>
</reference>
<organism evidence="1 2">
    <name type="scientific">Meganyctiphanes norvegica</name>
    <name type="common">Northern krill</name>
    <name type="synonym">Thysanopoda norvegica</name>
    <dbReference type="NCBI Taxonomy" id="48144"/>
    <lineage>
        <taxon>Eukaryota</taxon>
        <taxon>Metazoa</taxon>
        <taxon>Ecdysozoa</taxon>
        <taxon>Arthropoda</taxon>
        <taxon>Crustacea</taxon>
        <taxon>Multicrustacea</taxon>
        <taxon>Malacostraca</taxon>
        <taxon>Eumalacostraca</taxon>
        <taxon>Eucarida</taxon>
        <taxon>Euphausiacea</taxon>
        <taxon>Euphausiidae</taxon>
        <taxon>Meganyctiphanes</taxon>
    </lineage>
</organism>
<dbReference type="PANTHER" id="PTHR46145:SF4">
    <property type="entry name" value="HEPARANASE"/>
    <property type="match status" value="1"/>
</dbReference>
<sequence>MQLSTSTPTVRLYAHCLNPTSQHYKQGGVVMYGMNVGDKGASVSLQPRLNETQILEMILQPPEGDLQSSSVMLNGVLVELTSDNDLPSLDAHPSDVLGAIHMPAQSMGFWLLPNAKTQACH</sequence>
<accession>A0AAV2RCM5</accession>